<accession>A0A3B1DT38</accession>
<sequence length="208" mass="22590">QLLTSPTAARESRQVEVATISRGIKALARELSVPVVCLAQLNRGTEQREGNRPRMADLRESGSIEQDADVVMLLHREEYYHKGDEEWLADPDNEAKIGLAELIIAKQRNGPTGVVKFTWDSKTTRFKSHDPHHSTHHSTHQAEGFGGGFNEYPSATEAAGGSTPEIHTGAQFGSPGFTPGQKIGPVAGFRDGGGPDDFDEDDDEVAPF</sequence>
<dbReference type="PANTHER" id="PTHR30153:SF2">
    <property type="entry name" value="REPLICATIVE DNA HELICASE"/>
    <property type="match status" value="1"/>
</dbReference>
<feature type="non-terminal residue" evidence="3">
    <location>
        <position position="1"/>
    </location>
</feature>
<dbReference type="EMBL" id="UOGK01000640">
    <property type="protein sequence ID" value="VAX42081.1"/>
    <property type="molecule type" value="Genomic_DNA"/>
</dbReference>
<keyword evidence="3" id="KW-0547">Nucleotide-binding</keyword>
<dbReference type="GO" id="GO:0006260">
    <property type="term" value="P:DNA replication"/>
    <property type="evidence" value="ECO:0007669"/>
    <property type="project" value="InterPro"/>
</dbReference>
<dbReference type="InterPro" id="IPR027417">
    <property type="entry name" value="P-loop_NTPase"/>
</dbReference>
<reference evidence="3" key="1">
    <citation type="submission" date="2018-06" db="EMBL/GenBank/DDBJ databases">
        <authorList>
            <person name="Zhirakovskaya E."/>
        </authorList>
    </citation>
    <scope>NUCLEOTIDE SEQUENCE</scope>
</reference>
<name>A0A3B1DT38_9ZZZZ</name>
<dbReference type="GO" id="GO:0005829">
    <property type="term" value="C:cytosol"/>
    <property type="evidence" value="ECO:0007669"/>
    <property type="project" value="TreeGrafter"/>
</dbReference>
<dbReference type="InterPro" id="IPR007694">
    <property type="entry name" value="DNA_helicase_DnaB-like_C"/>
</dbReference>
<feature type="region of interest" description="Disordered" evidence="1">
    <location>
        <begin position="126"/>
        <end position="208"/>
    </location>
</feature>
<organism evidence="3">
    <name type="scientific">hydrothermal vent metagenome</name>
    <dbReference type="NCBI Taxonomy" id="652676"/>
    <lineage>
        <taxon>unclassified sequences</taxon>
        <taxon>metagenomes</taxon>
        <taxon>ecological metagenomes</taxon>
    </lineage>
</organism>
<dbReference type="SUPFAM" id="SSF52540">
    <property type="entry name" value="P-loop containing nucleoside triphosphate hydrolases"/>
    <property type="match status" value="1"/>
</dbReference>
<dbReference type="PROSITE" id="PS51199">
    <property type="entry name" value="SF4_HELICASE"/>
    <property type="match status" value="1"/>
</dbReference>
<dbReference type="Pfam" id="PF03796">
    <property type="entry name" value="DnaB_C"/>
    <property type="match status" value="1"/>
</dbReference>
<evidence type="ECO:0000313" key="3">
    <source>
        <dbReference type="EMBL" id="VAX42081.1"/>
    </source>
</evidence>
<dbReference type="AlphaFoldDB" id="A0A3B1DT38"/>
<feature type="compositionally biased region" description="Acidic residues" evidence="1">
    <location>
        <begin position="194"/>
        <end position="208"/>
    </location>
</feature>
<evidence type="ECO:0000256" key="1">
    <source>
        <dbReference type="SAM" id="MobiDB-lite"/>
    </source>
</evidence>
<gene>
    <name evidence="3" type="ORF">MNBD_PLANCTO03-389</name>
</gene>
<dbReference type="Gene3D" id="3.40.50.300">
    <property type="entry name" value="P-loop containing nucleotide triphosphate hydrolases"/>
    <property type="match status" value="1"/>
</dbReference>
<dbReference type="PANTHER" id="PTHR30153">
    <property type="entry name" value="REPLICATIVE DNA HELICASE DNAB"/>
    <property type="match status" value="1"/>
</dbReference>
<proteinExistence type="predicted"/>
<dbReference type="GO" id="GO:0005524">
    <property type="term" value="F:ATP binding"/>
    <property type="evidence" value="ECO:0007669"/>
    <property type="project" value="InterPro"/>
</dbReference>
<feature type="domain" description="SF4 helicase" evidence="2">
    <location>
        <begin position="1"/>
        <end position="133"/>
    </location>
</feature>
<keyword evidence="3" id="KW-0347">Helicase</keyword>
<dbReference type="GO" id="GO:0016787">
    <property type="term" value="F:hydrolase activity"/>
    <property type="evidence" value="ECO:0007669"/>
    <property type="project" value="UniProtKB-KW"/>
</dbReference>
<dbReference type="GO" id="GO:0003678">
    <property type="term" value="F:DNA helicase activity"/>
    <property type="evidence" value="ECO:0007669"/>
    <property type="project" value="UniProtKB-EC"/>
</dbReference>
<dbReference type="EC" id="3.6.4.12" evidence="3"/>
<protein>
    <submittedName>
        <fullName evidence="3">Replicative DNA helicase (DnaB)</fullName>
        <ecNumber evidence="3">3.6.4.12</ecNumber>
    </submittedName>
</protein>
<keyword evidence="3" id="KW-0067">ATP-binding</keyword>
<keyword evidence="3" id="KW-0378">Hydrolase</keyword>
<evidence type="ECO:0000259" key="2">
    <source>
        <dbReference type="PROSITE" id="PS51199"/>
    </source>
</evidence>